<evidence type="ECO:0000313" key="3">
    <source>
        <dbReference type="EMBL" id="MFK2918130.1"/>
    </source>
</evidence>
<dbReference type="Pfam" id="PF13144">
    <property type="entry name" value="ChapFlgA"/>
    <property type="match status" value="1"/>
</dbReference>
<keyword evidence="1" id="KW-1005">Bacterial flagellum biogenesis</keyword>
<dbReference type="Proteomes" id="UP001620408">
    <property type="component" value="Unassembled WGS sequence"/>
</dbReference>
<keyword evidence="3" id="KW-0966">Cell projection</keyword>
<accession>A0ABW8K5F2</accession>
<keyword evidence="4" id="KW-1185">Reference proteome</keyword>
<keyword evidence="3" id="KW-0969">Cilium</keyword>
<dbReference type="Gene3D" id="3.90.1210.10">
    <property type="entry name" value="Antifreeze-like/N-acetylneuraminic acid synthase C-terminal domain"/>
    <property type="match status" value="1"/>
</dbReference>
<comment type="caution">
    <text evidence="3">The sequence shown here is derived from an EMBL/GenBank/DDBJ whole genome shotgun (WGS) entry which is preliminary data.</text>
</comment>
<dbReference type="NCBIfam" id="TIGR03170">
    <property type="entry name" value="flgA_cterm"/>
    <property type="match status" value="1"/>
</dbReference>
<dbReference type="PANTHER" id="PTHR36307">
    <property type="entry name" value="FLAGELLA BASAL BODY P-RING FORMATION PROTEIN FLGA"/>
    <property type="match status" value="1"/>
</dbReference>
<gene>
    <name evidence="3" type="primary">flgA</name>
    <name evidence="3" type="ORF">ISS97_12730</name>
</gene>
<keyword evidence="3" id="KW-0282">Flagellum</keyword>
<dbReference type="EMBL" id="JADIKD010000011">
    <property type="protein sequence ID" value="MFK2918130.1"/>
    <property type="molecule type" value="Genomic_DNA"/>
</dbReference>
<organism evidence="3 4">
    <name type="scientific">Dyella koreensis</name>
    <dbReference type="NCBI Taxonomy" id="311235"/>
    <lineage>
        <taxon>Bacteria</taxon>
        <taxon>Pseudomonadati</taxon>
        <taxon>Pseudomonadota</taxon>
        <taxon>Gammaproteobacteria</taxon>
        <taxon>Lysobacterales</taxon>
        <taxon>Rhodanobacteraceae</taxon>
        <taxon>Dyella</taxon>
    </lineage>
</organism>
<dbReference type="PANTHER" id="PTHR36307:SF1">
    <property type="entry name" value="FLAGELLA BASAL BODY P-RING FORMATION PROTEIN FLGA"/>
    <property type="match status" value="1"/>
</dbReference>
<feature type="domain" description="Flagella basal body P-ring formation protein FlgA SAF" evidence="2">
    <location>
        <begin position="101"/>
        <end position="220"/>
    </location>
</feature>
<proteinExistence type="inferred from homology"/>
<comment type="function">
    <text evidence="1">Involved in the assembly process of the P-ring formation. It may associate with FlgF on the rod constituting a structure essential for the P-ring assembly or may act as a modulator protein for the P-ring assembly.</text>
</comment>
<sequence>MLIAGLLSVMPWRVDAATDVDDVVMGAARSWLADWARQEQLKSPRIDVMVLPQRRPVPSCGQALKVTAVDTTQPSRLHFSASCPDGSAQTYIVRASVRALVWSARQPIAAGVTIEQGDLKLAEQDMALRPDATAEAGRIVGRNSQRPLRAGQAVQVRFLKAGEGVRRAQAVRIVSSQHGFRVAAAGTAMQKAEAGKVVRVRNDASGRTFLARVVGPGEVEPVLGGMRAE</sequence>
<keyword evidence="1" id="KW-0574">Periplasm</keyword>
<protein>
    <recommendedName>
        <fullName evidence="1">Flagella basal body P-ring formation protein FlgA</fullName>
    </recommendedName>
</protein>
<dbReference type="Gene3D" id="2.30.30.760">
    <property type="match status" value="1"/>
</dbReference>
<dbReference type="InterPro" id="IPR039246">
    <property type="entry name" value="Flagellar_FlgA"/>
</dbReference>
<reference evidence="3 4" key="1">
    <citation type="submission" date="2020-10" db="EMBL/GenBank/DDBJ databases">
        <title>Phylogeny of dyella-like bacteria.</title>
        <authorList>
            <person name="Fu J."/>
        </authorList>
    </citation>
    <scope>NUCLEOTIDE SEQUENCE [LARGE SCALE GENOMIC DNA]</scope>
    <source>
        <strain evidence="3 4">BB4</strain>
    </source>
</reference>
<comment type="subcellular location">
    <subcellularLocation>
        <location evidence="1">Periplasm</location>
    </subcellularLocation>
</comment>
<dbReference type="CDD" id="cd11614">
    <property type="entry name" value="SAF_CpaB_FlgA_like"/>
    <property type="match status" value="1"/>
</dbReference>
<evidence type="ECO:0000313" key="4">
    <source>
        <dbReference type="Proteomes" id="UP001620408"/>
    </source>
</evidence>
<comment type="similarity">
    <text evidence="1">Belongs to the FlgA family.</text>
</comment>
<dbReference type="RefSeq" id="WP_379983885.1">
    <property type="nucleotide sequence ID" value="NZ_JADIKD010000011.1"/>
</dbReference>
<dbReference type="InterPro" id="IPR017585">
    <property type="entry name" value="SAF_FlgA"/>
</dbReference>
<evidence type="ECO:0000259" key="2">
    <source>
        <dbReference type="Pfam" id="PF13144"/>
    </source>
</evidence>
<name>A0ABW8K5F2_9GAMM</name>
<evidence type="ECO:0000256" key="1">
    <source>
        <dbReference type="RuleBase" id="RU362063"/>
    </source>
</evidence>